<evidence type="ECO:0000256" key="1">
    <source>
        <dbReference type="ARBA" id="ARBA00004141"/>
    </source>
</evidence>
<evidence type="ECO:0000256" key="5">
    <source>
        <dbReference type="SAM" id="Phobius"/>
    </source>
</evidence>
<dbReference type="Proteomes" id="UP001168613">
    <property type="component" value="Unassembled WGS sequence"/>
</dbReference>
<sequence length="341" mass="37105">MLIYNGASWSEFDLPLRYIAVIPILLLCLHYPPTFVGLLSGIWVGAVGTAILAVSELYITQDRATGFTGGIQFGNMGLLLGVFALGIALFGLETRKNAGFILLFLGAGVAGGVISLASGTRGGWLAVPVVLLVFYAAYVKRENALRLGVPVVVGTVLLLGAVSQAPSIKARIELAQSDLMEFQKGNAATSIGARLALWRAESQLIAQRPFIGWSKSEHTLALQDMVAQGKLDQRSSQLANSHNTFLELWIYTGLLGLMGVLFLFFVAGYGFFIKIRSANPYTKFAAVSGLNLVLSYMIFSQTQIMLGRNNTLVFFLLMLCIFWGMMRHSVYCDAKRLQSVE</sequence>
<reference evidence="7" key="1">
    <citation type="submission" date="2021-11" db="EMBL/GenBank/DDBJ databases">
        <title>Draft genome sequence of Alcaligenes endophyticus type strain CCUG 75668T.</title>
        <authorList>
            <person name="Salva-Serra F."/>
            <person name="Duran R.E."/>
            <person name="Seeger M."/>
            <person name="Moore E.R.B."/>
            <person name="Jaen-Luchoro D."/>
        </authorList>
    </citation>
    <scope>NUCLEOTIDE SEQUENCE</scope>
    <source>
        <strain evidence="7">CCUG 75668</strain>
    </source>
</reference>
<keyword evidence="4 5" id="KW-0472">Membrane</keyword>
<dbReference type="EMBL" id="JAJHNU010000001">
    <property type="protein sequence ID" value="MDN4120153.1"/>
    <property type="molecule type" value="Genomic_DNA"/>
</dbReference>
<accession>A0ABT8EFW5</accession>
<comment type="caution">
    <text evidence="7">The sequence shown here is derived from an EMBL/GenBank/DDBJ whole genome shotgun (WGS) entry which is preliminary data.</text>
</comment>
<dbReference type="PANTHER" id="PTHR37422">
    <property type="entry name" value="TEICHURONIC ACID BIOSYNTHESIS PROTEIN TUAE"/>
    <property type="match status" value="1"/>
</dbReference>
<name>A0ABT8EFW5_9BURK</name>
<comment type="subcellular location">
    <subcellularLocation>
        <location evidence="1">Membrane</location>
        <topology evidence="1">Multi-pass membrane protein</topology>
    </subcellularLocation>
</comment>
<feature type="transmembrane region" description="Helical" evidence="5">
    <location>
        <begin position="71"/>
        <end position="92"/>
    </location>
</feature>
<proteinExistence type="predicted"/>
<keyword evidence="2 5" id="KW-0812">Transmembrane</keyword>
<evidence type="ECO:0000256" key="3">
    <source>
        <dbReference type="ARBA" id="ARBA00022989"/>
    </source>
</evidence>
<organism evidence="7 8">
    <name type="scientific">Alcaligenes endophyticus</name>
    <dbReference type="NCBI Taxonomy" id="1929088"/>
    <lineage>
        <taxon>Bacteria</taxon>
        <taxon>Pseudomonadati</taxon>
        <taxon>Pseudomonadota</taxon>
        <taxon>Betaproteobacteria</taxon>
        <taxon>Burkholderiales</taxon>
        <taxon>Alcaligenaceae</taxon>
        <taxon>Alcaligenes</taxon>
    </lineage>
</organism>
<evidence type="ECO:0000256" key="4">
    <source>
        <dbReference type="ARBA" id="ARBA00023136"/>
    </source>
</evidence>
<dbReference type="GO" id="GO:0016874">
    <property type="term" value="F:ligase activity"/>
    <property type="evidence" value="ECO:0007669"/>
    <property type="project" value="UniProtKB-KW"/>
</dbReference>
<feature type="transmembrane region" description="Helical" evidence="5">
    <location>
        <begin position="248"/>
        <end position="272"/>
    </location>
</feature>
<feature type="transmembrane region" description="Helical" evidence="5">
    <location>
        <begin position="312"/>
        <end position="330"/>
    </location>
</feature>
<keyword evidence="3 5" id="KW-1133">Transmembrane helix</keyword>
<feature type="transmembrane region" description="Helical" evidence="5">
    <location>
        <begin position="123"/>
        <end position="140"/>
    </location>
</feature>
<dbReference type="Pfam" id="PF04932">
    <property type="entry name" value="Wzy_C"/>
    <property type="match status" value="1"/>
</dbReference>
<keyword evidence="8" id="KW-1185">Reference proteome</keyword>
<dbReference type="InterPro" id="IPR007016">
    <property type="entry name" value="O-antigen_ligase-rel_domated"/>
</dbReference>
<gene>
    <name evidence="7" type="ORF">LMS43_02500</name>
</gene>
<feature type="transmembrane region" description="Helical" evidence="5">
    <location>
        <begin position="147"/>
        <end position="165"/>
    </location>
</feature>
<keyword evidence="7" id="KW-0436">Ligase</keyword>
<dbReference type="RefSeq" id="WP_266122514.1">
    <property type="nucleotide sequence ID" value="NZ_JAJHNU010000001.1"/>
</dbReference>
<evidence type="ECO:0000256" key="2">
    <source>
        <dbReference type="ARBA" id="ARBA00022692"/>
    </source>
</evidence>
<feature type="domain" description="O-antigen ligase-related" evidence="6">
    <location>
        <begin position="109"/>
        <end position="260"/>
    </location>
</feature>
<feature type="transmembrane region" description="Helical" evidence="5">
    <location>
        <begin position="99"/>
        <end position="117"/>
    </location>
</feature>
<evidence type="ECO:0000259" key="6">
    <source>
        <dbReference type="Pfam" id="PF04932"/>
    </source>
</evidence>
<dbReference type="InterPro" id="IPR051533">
    <property type="entry name" value="WaaL-like"/>
</dbReference>
<dbReference type="PANTHER" id="PTHR37422:SF17">
    <property type="entry name" value="O-ANTIGEN LIGASE"/>
    <property type="match status" value="1"/>
</dbReference>
<evidence type="ECO:0000313" key="8">
    <source>
        <dbReference type="Proteomes" id="UP001168613"/>
    </source>
</evidence>
<feature type="transmembrane region" description="Helical" evidence="5">
    <location>
        <begin position="38"/>
        <end position="59"/>
    </location>
</feature>
<feature type="transmembrane region" description="Helical" evidence="5">
    <location>
        <begin position="284"/>
        <end position="306"/>
    </location>
</feature>
<protein>
    <submittedName>
        <fullName evidence="7">O-antigen ligase family protein</fullName>
    </submittedName>
</protein>
<evidence type="ECO:0000313" key="7">
    <source>
        <dbReference type="EMBL" id="MDN4120153.1"/>
    </source>
</evidence>
<feature type="transmembrane region" description="Helical" evidence="5">
    <location>
        <begin position="14"/>
        <end position="31"/>
    </location>
</feature>